<accession>A0ABS8Y8T8</accession>
<reference evidence="3 4" key="1">
    <citation type="journal article" date="2021" name="BMC Genomics">
        <title>Datura genome reveals duplications of psychoactive alkaloid biosynthetic genes and high mutation rate following tissue culture.</title>
        <authorList>
            <person name="Rajewski A."/>
            <person name="Carter-House D."/>
            <person name="Stajich J."/>
            <person name="Litt A."/>
        </authorList>
    </citation>
    <scope>NUCLEOTIDE SEQUENCE [LARGE SCALE GENOMIC DNA]</scope>
    <source>
        <strain evidence="3">AR-01</strain>
    </source>
</reference>
<evidence type="ECO:0000256" key="1">
    <source>
        <dbReference type="SAM" id="MobiDB-lite"/>
    </source>
</evidence>
<proteinExistence type="predicted"/>
<dbReference type="EMBL" id="JACEIK010191760">
    <property type="protein sequence ID" value="MCE5167642.1"/>
    <property type="molecule type" value="Genomic_DNA"/>
</dbReference>
<feature type="chain" id="PRO_5045404684" evidence="2">
    <location>
        <begin position="19"/>
        <end position="177"/>
    </location>
</feature>
<feature type="non-terminal residue" evidence="3">
    <location>
        <position position="177"/>
    </location>
</feature>
<protein>
    <submittedName>
        <fullName evidence="3">Uncharacterized protein</fullName>
    </submittedName>
</protein>
<feature type="region of interest" description="Disordered" evidence="1">
    <location>
        <begin position="17"/>
        <end position="63"/>
    </location>
</feature>
<comment type="caution">
    <text evidence="3">The sequence shown here is derived from an EMBL/GenBank/DDBJ whole genome shotgun (WGS) entry which is preliminary data.</text>
</comment>
<evidence type="ECO:0000313" key="4">
    <source>
        <dbReference type="Proteomes" id="UP000823775"/>
    </source>
</evidence>
<evidence type="ECO:0000313" key="3">
    <source>
        <dbReference type="EMBL" id="MCE5167642.1"/>
    </source>
</evidence>
<keyword evidence="2" id="KW-0732">Signal</keyword>
<gene>
    <name evidence="3" type="ORF">HAX54_014683</name>
</gene>
<feature type="non-terminal residue" evidence="3">
    <location>
        <position position="1"/>
    </location>
</feature>
<evidence type="ECO:0000256" key="2">
    <source>
        <dbReference type="SAM" id="SignalP"/>
    </source>
</evidence>
<feature type="signal peptide" evidence="2">
    <location>
        <begin position="1"/>
        <end position="18"/>
    </location>
</feature>
<sequence>WCWVWFWWCAVGGKSGDGNEGRGRGRRRRGVATAVAGSGEEKRGDSAARFGSPVGRREGEKRKGWRRRETVAGICMVSGSGREVFLQRGEVGMLGCSPATVAENIGERGRCGCRRRRRGREGATAVRFLVGFGDGEIRRRREKEGRRIAAAGGGGVLVFRRWLGLFTGVNGDYGGGR</sequence>
<dbReference type="Proteomes" id="UP000823775">
    <property type="component" value="Unassembled WGS sequence"/>
</dbReference>
<organism evidence="3 4">
    <name type="scientific">Datura stramonium</name>
    <name type="common">Jimsonweed</name>
    <name type="synonym">Common thornapple</name>
    <dbReference type="NCBI Taxonomy" id="4076"/>
    <lineage>
        <taxon>Eukaryota</taxon>
        <taxon>Viridiplantae</taxon>
        <taxon>Streptophyta</taxon>
        <taxon>Embryophyta</taxon>
        <taxon>Tracheophyta</taxon>
        <taxon>Spermatophyta</taxon>
        <taxon>Magnoliopsida</taxon>
        <taxon>eudicotyledons</taxon>
        <taxon>Gunneridae</taxon>
        <taxon>Pentapetalae</taxon>
        <taxon>asterids</taxon>
        <taxon>lamiids</taxon>
        <taxon>Solanales</taxon>
        <taxon>Solanaceae</taxon>
        <taxon>Solanoideae</taxon>
        <taxon>Datureae</taxon>
        <taxon>Datura</taxon>
    </lineage>
</organism>
<keyword evidence="4" id="KW-1185">Reference proteome</keyword>
<name>A0ABS8Y8T8_DATST</name>